<comment type="caution">
    <text evidence="1">The sequence shown here is derived from an EMBL/GenBank/DDBJ whole genome shotgun (WGS) entry which is preliminary data.</text>
</comment>
<accession>A0AAW1PY59</accession>
<dbReference type="EMBL" id="JALJOR010000007">
    <property type="protein sequence ID" value="KAK9814735.1"/>
    <property type="molecule type" value="Genomic_DNA"/>
</dbReference>
<sequence length="189" mass="20166">MLLPGSCSSPALKFQRQPAFICPAWTRGSAPNHINLTSSLAQVEAGNAALSYAFDAGNPMPQTLSAQGFAQLRVRAAKDHLEALESVCGLATVENGAAAFTALSSYAADFLAASPLALTTLRVEGAPRALYIHVRGRSKYLDGRALRQPPLTEEELAQMRRLLALAAQLTGNVAGSFHFSTGWSWSHDR</sequence>
<dbReference type="AlphaFoldDB" id="A0AAW1PY59"/>
<organism evidence="1 2">
    <name type="scientific">[Myrmecia] bisecta</name>
    <dbReference type="NCBI Taxonomy" id="41462"/>
    <lineage>
        <taxon>Eukaryota</taxon>
        <taxon>Viridiplantae</taxon>
        <taxon>Chlorophyta</taxon>
        <taxon>core chlorophytes</taxon>
        <taxon>Trebouxiophyceae</taxon>
        <taxon>Trebouxiales</taxon>
        <taxon>Trebouxiaceae</taxon>
        <taxon>Myrmecia</taxon>
    </lineage>
</organism>
<evidence type="ECO:0000313" key="2">
    <source>
        <dbReference type="Proteomes" id="UP001489004"/>
    </source>
</evidence>
<evidence type="ECO:0000313" key="1">
    <source>
        <dbReference type="EMBL" id="KAK9814735.1"/>
    </source>
</evidence>
<dbReference type="Proteomes" id="UP001489004">
    <property type="component" value="Unassembled WGS sequence"/>
</dbReference>
<reference evidence="1 2" key="1">
    <citation type="journal article" date="2024" name="Nat. Commun.">
        <title>Phylogenomics reveals the evolutionary origins of lichenization in chlorophyte algae.</title>
        <authorList>
            <person name="Puginier C."/>
            <person name="Libourel C."/>
            <person name="Otte J."/>
            <person name="Skaloud P."/>
            <person name="Haon M."/>
            <person name="Grisel S."/>
            <person name="Petersen M."/>
            <person name="Berrin J.G."/>
            <person name="Delaux P.M."/>
            <person name="Dal Grande F."/>
            <person name="Keller J."/>
        </authorList>
    </citation>
    <scope>NUCLEOTIDE SEQUENCE [LARGE SCALE GENOMIC DNA]</scope>
    <source>
        <strain evidence="1 2">SAG 2043</strain>
    </source>
</reference>
<gene>
    <name evidence="1" type="ORF">WJX72_010694</name>
</gene>
<proteinExistence type="predicted"/>
<name>A0AAW1PY59_9CHLO</name>
<keyword evidence="2" id="KW-1185">Reference proteome</keyword>
<protein>
    <submittedName>
        <fullName evidence="1">Uncharacterized protein</fullName>
    </submittedName>
</protein>